<feature type="compositionally biased region" description="Basic and acidic residues" evidence="1">
    <location>
        <begin position="83"/>
        <end position="93"/>
    </location>
</feature>
<feature type="region of interest" description="Disordered" evidence="1">
    <location>
        <begin position="61"/>
        <end position="93"/>
    </location>
</feature>
<dbReference type="AlphaFoldDB" id="A0A699W7Q6"/>
<organism evidence="2">
    <name type="scientific">Tanacetum cinerariifolium</name>
    <name type="common">Dalmatian daisy</name>
    <name type="synonym">Chrysanthemum cinerariifolium</name>
    <dbReference type="NCBI Taxonomy" id="118510"/>
    <lineage>
        <taxon>Eukaryota</taxon>
        <taxon>Viridiplantae</taxon>
        <taxon>Streptophyta</taxon>
        <taxon>Embryophyta</taxon>
        <taxon>Tracheophyta</taxon>
        <taxon>Spermatophyta</taxon>
        <taxon>Magnoliopsida</taxon>
        <taxon>eudicotyledons</taxon>
        <taxon>Gunneridae</taxon>
        <taxon>Pentapetalae</taxon>
        <taxon>asterids</taxon>
        <taxon>campanulids</taxon>
        <taxon>Asterales</taxon>
        <taxon>Asteraceae</taxon>
        <taxon>Asteroideae</taxon>
        <taxon>Anthemideae</taxon>
        <taxon>Anthemidinae</taxon>
        <taxon>Tanacetum</taxon>
    </lineage>
</organism>
<comment type="caution">
    <text evidence="2">The sequence shown here is derived from an EMBL/GenBank/DDBJ whole genome shotgun (WGS) entry which is preliminary data.</text>
</comment>
<gene>
    <name evidence="2" type="ORF">Tci_913765</name>
</gene>
<evidence type="ECO:0000313" key="2">
    <source>
        <dbReference type="EMBL" id="GFD41796.1"/>
    </source>
</evidence>
<reference evidence="2" key="1">
    <citation type="journal article" date="2019" name="Sci. Rep.">
        <title>Draft genome of Tanacetum cinerariifolium, the natural source of mosquito coil.</title>
        <authorList>
            <person name="Yamashiro T."/>
            <person name="Shiraishi A."/>
            <person name="Satake H."/>
            <person name="Nakayama K."/>
        </authorList>
    </citation>
    <scope>NUCLEOTIDE SEQUENCE</scope>
</reference>
<feature type="non-terminal residue" evidence="2">
    <location>
        <position position="1"/>
    </location>
</feature>
<evidence type="ECO:0000256" key="1">
    <source>
        <dbReference type="SAM" id="MobiDB-lite"/>
    </source>
</evidence>
<sequence>ETIKQLKLRDKVSQLPLVLGRRPMYLALRRNVGMDLLVQRFGAELKRFKLEPAYAQLVARYTGEEPPTPSASSADQSVIGAEKTVEQHESSAL</sequence>
<proteinExistence type="predicted"/>
<protein>
    <submittedName>
        <fullName evidence="2">Uncharacterized protein</fullName>
    </submittedName>
</protein>
<dbReference type="EMBL" id="BKCJ011559742">
    <property type="protein sequence ID" value="GFD41796.1"/>
    <property type="molecule type" value="Genomic_DNA"/>
</dbReference>
<name>A0A699W7Q6_TANCI</name>
<accession>A0A699W7Q6</accession>